<evidence type="ECO:0000313" key="6">
    <source>
        <dbReference type="Proteomes" id="UP000050790"/>
    </source>
</evidence>
<comment type="subcellular location">
    <subcellularLocation>
        <location evidence="1">Membrane</location>
        <topology evidence="1">Multi-pass membrane protein</topology>
    </subcellularLocation>
</comment>
<dbReference type="PANTHER" id="PTHR12489:SF1">
    <property type="entry name" value="LP10272P"/>
    <property type="match status" value="1"/>
</dbReference>
<evidence type="ECO:0000313" key="7">
    <source>
        <dbReference type="WBParaSite" id="SMRG1_49620.1"/>
    </source>
</evidence>
<keyword evidence="4 5" id="KW-0472">Membrane</keyword>
<dbReference type="Proteomes" id="UP000050790">
    <property type="component" value="Unassembled WGS sequence"/>
</dbReference>
<dbReference type="AlphaFoldDB" id="A0AA84ZUW5"/>
<feature type="transmembrane region" description="Helical" evidence="5">
    <location>
        <begin position="143"/>
        <end position="167"/>
    </location>
</feature>
<accession>A0AA84ZUW5</accession>
<evidence type="ECO:0000256" key="5">
    <source>
        <dbReference type="SAM" id="Phobius"/>
    </source>
</evidence>
<feature type="transmembrane region" description="Helical" evidence="5">
    <location>
        <begin position="179"/>
        <end position="201"/>
    </location>
</feature>
<feature type="transmembrane region" description="Helical" evidence="5">
    <location>
        <begin position="7"/>
        <end position="35"/>
    </location>
</feature>
<name>A0AA84ZUW5_9TREM</name>
<organism evidence="6 7">
    <name type="scientific">Schistosoma margrebowiei</name>
    <dbReference type="NCBI Taxonomy" id="48269"/>
    <lineage>
        <taxon>Eukaryota</taxon>
        <taxon>Metazoa</taxon>
        <taxon>Spiralia</taxon>
        <taxon>Lophotrochozoa</taxon>
        <taxon>Platyhelminthes</taxon>
        <taxon>Trematoda</taxon>
        <taxon>Digenea</taxon>
        <taxon>Strigeidida</taxon>
        <taxon>Schistosomatoidea</taxon>
        <taxon>Schistosomatidae</taxon>
        <taxon>Schistosoma</taxon>
    </lineage>
</organism>
<dbReference type="GO" id="GO:0016020">
    <property type="term" value="C:membrane"/>
    <property type="evidence" value="ECO:0007669"/>
    <property type="project" value="UniProtKB-SubCell"/>
</dbReference>
<feature type="transmembrane region" description="Helical" evidence="5">
    <location>
        <begin position="230"/>
        <end position="252"/>
    </location>
</feature>
<reference evidence="7" key="1">
    <citation type="submission" date="2023-11" db="UniProtKB">
        <authorList>
            <consortium name="WormBaseParasite"/>
        </authorList>
    </citation>
    <scope>IDENTIFICATION</scope>
</reference>
<dbReference type="Pfam" id="PF10242">
    <property type="entry name" value="L_HMGIC_fpl"/>
    <property type="match status" value="1"/>
</dbReference>
<evidence type="ECO:0000256" key="2">
    <source>
        <dbReference type="ARBA" id="ARBA00022692"/>
    </source>
</evidence>
<keyword evidence="3 5" id="KW-1133">Transmembrane helix</keyword>
<proteinExistence type="predicted"/>
<dbReference type="InterPro" id="IPR019372">
    <property type="entry name" value="LHFPL"/>
</dbReference>
<dbReference type="PANTHER" id="PTHR12489">
    <property type="entry name" value="LIPOMA HMGIC FUSION PARTNER-LIKE PROTEIN"/>
    <property type="match status" value="1"/>
</dbReference>
<protein>
    <submittedName>
        <fullName evidence="7">Uncharacterized protein</fullName>
    </submittedName>
</protein>
<evidence type="ECO:0000256" key="4">
    <source>
        <dbReference type="ARBA" id="ARBA00023136"/>
    </source>
</evidence>
<keyword evidence="2 5" id="KW-0812">Transmembrane</keyword>
<sequence>MPRIILSWILLIWITCAFLSILITISSFLSPYWLIRIETSETRRLTACPQNNLFDTVNNNIGTDLLTLNSNRTDNEFIQLIIPPSIGPWFRCQSICSKLSDSNNNNNDNDNSILNWELFDDTLFKCQLSVWGFGAKPAIANKLIWLSGLISMIGCFLLCISFIFILLTLCKREICDYSVFSCTGSLLGSADLILLTSIIMWPAGWDSVTIREVCGGSVGPYSKGNCSIGWAPLASICGIILLLISAILSIAVDKSITTQTATRQILMNEKSCVFLR</sequence>
<dbReference type="WBParaSite" id="SMRG1_49620.1">
    <property type="protein sequence ID" value="SMRG1_49620.1"/>
    <property type="gene ID" value="SMRG1_49620"/>
</dbReference>
<evidence type="ECO:0000256" key="1">
    <source>
        <dbReference type="ARBA" id="ARBA00004141"/>
    </source>
</evidence>
<evidence type="ECO:0000256" key="3">
    <source>
        <dbReference type="ARBA" id="ARBA00022989"/>
    </source>
</evidence>